<gene>
    <name evidence="7" type="ORF">SBA1_710039</name>
</gene>
<dbReference type="Pfam" id="PF13520">
    <property type="entry name" value="AA_permease_2"/>
    <property type="match status" value="1"/>
</dbReference>
<keyword evidence="3 6" id="KW-0812">Transmembrane</keyword>
<feature type="transmembrane region" description="Helical" evidence="6">
    <location>
        <begin position="235"/>
        <end position="262"/>
    </location>
</feature>
<dbReference type="Proteomes" id="UP000238701">
    <property type="component" value="Unassembled WGS sequence"/>
</dbReference>
<feature type="transmembrane region" description="Helical" evidence="6">
    <location>
        <begin position="439"/>
        <end position="459"/>
    </location>
</feature>
<evidence type="ECO:0000256" key="4">
    <source>
        <dbReference type="ARBA" id="ARBA00022989"/>
    </source>
</evidence>
<evidence type="ECO:0000256" key="3">
    <source>
        <dbReference type="ARBA" id="ARBA00022692"/>
    </source>
</evidence>
<organism evidence="7 8">
    <name type="scientific">Candidatus Sulfotelmatobacter kueseliae</name>
    <dbReference type="NCBI Taxonomy" id="2042962"/>
    <lineage>
        <taxon>Bacteria</taxon>
        <taxon>Pseudomonadati</taxon>
        <taxon>Acidobacteriota</taxon>
        <taxon>Terriglobia</taxon>
        <taxon>Terriglobales</taxon>
        <taxon>Candidatus Korobacteraceae</taxon>
        <taxon>Candidatus Sulfotelmatobacter</taxon>
    </lineage>
</organism>
<feature type="transmembrane region" description="Helical" evidence="6">
    <location>
        <begin position="103"/>
        <end position="121"/>
    </location>
</feature>
<feature type="transmembrane region" description="Helical" evidence="6">
    <location>
        <begin position="368"/>
        <end position="392"/>
    </location>
</feature>
<dbReference type="OrthoDB" id="9791588at2"/>
<feature type="transmembrane region" description="Helical" evidence="6">
    <location>
        <begin position="282"/>
        <end position="306"/>
    </location>
</feature>
<evidence type="ECO:0000313" key="7">
    <source>
        <dbReference type="EMBL" id="SPF47128.1"/>
    </source>
</evidence>
<evidence type="ECO:0000313" key="8">
    <source>
        <dbReference type="Proteomes" id="UP000238701"/>
    </source>
</evidence>
<reference evidence="8" key="1">
    <citation type="submission" date="2018-02" db="EMBL/GenBank/DDBJ databases">
        <authorList>
            <person name="Hausmann B."/>
        </authorList>
    </citation>
    <scope>NUCLEOTIDE SEQUENCE [LARGE SCALE GENOMIC DNA]</scope>
    <source>
        <strain evidence="8">Peat soil MAG SbA1</strain>
    </source>
</reference>
<proteinExistence type="predicted"/>
<keyword evidence="4 6" id="KW-1133">Transmembrane helix</keyword>
<evidence type="ECO:0000256" key="5">
    <source>
        <dbReference type="ARBA" id="ARBA00023136"/>
    </source>
</evidence>
<feature type="transmembrane region" description="Helical" evidence="6">
    <location>
        <begin position="404"/>
        <end position="427"/>
    </location>
</feature>
<feature type="transmembrane region" description="Helical" evidence="6">
    <location>
        <begin position="203"/>
        <end position="223"/>
    </location>
</feature>
<dbReference type="InterPro" id="IPR050367">
    <property type="entry name" value="APC_superfamily"/>
</dbReference>
<dbReference type="InterPro" id="IPR002293">
    <property type="entry name" value="AA/rel_permease1"/>
</dbReference>
<feature type="transmembrane region" description="Helical" evidence="6">
    <location>
        <begin position="133"/>
        <end position="156"/>
    </location>
</feature>
<dbReference type="GO" id="GO:0005886">
    <property type="term" value="C:plasma membrane"/>
    <property type="evidence" value="ECO:0007669"/>
    <property type="project" value="UniProtKB-SubCell"/>
</dbReference>
<dbReference type="GO" id="GO:0022857">
    <property type="term" value="F:transmembrane transporter activity"/>
    <property type="evidence" value="ECO:0007669"/>
    <property type="project" value="InterPro"/>
</dbReference>
<keyword evidence="5 6" id="KW-0472">Membrane</keyword>
<evidence type="ECO:0000256" key="1">
    <source>
        <dbReference type="ARBA" id="ARBA00004651"/>
    </source>
</evidence>
<name>A0A2U3L5I7_9BACT</name>
<keyword evidence="2" id="KW-1003">Cell membrane</keyword>
<comment type="subcellular location">
    <subcellularLocation>
        <location evidence="1">Cell membrane</location>
        <topology evidence="1">Multi-pass membrane protein</topology>
    </subcellularLocation>
</comment>
<dbReference type="PANTHER" id="PTHR42770">
    <property type="entry name" value="AMINO ACID TRANSPORTER-RELATED"/>
    <property type="match status" value="1"/>
</dbReference>
<feature type="transmembrane region" description="Helical" evidence="6">
    <location>
        <begin position="22"/>
        <end position="41"/>
    </location>
</feature>
<dbReference type="AlphaFoldDB" id="A0A2U3L5I7"/>
<feature type="transmembrane region" description="Helical" evidence="6">
    <location>
        <begin position="338"/>
        <end position="356"/>
    </location>
</feature>
<dbReference type="PIRSF" id="PIRSF006060">
    <property type="entry name" value="AA_transporter"/>
    <property type="match status" value="1"/>
</dbReference>
<evidence type="ECO:0000256" key="6">
    <source>
        <dbReference type="SAM" id="Phobius"/>
    </source>
</evidence>
<accession>A0A2U3L5I7</accession>
<dbReference type="Gene3D" id="1.20.1740.10">
    <property type="entry name" value="Amino acid/polyamine transporter I"/>
    <property type="match status" value="1"/>
</dbReference>
<evidence type="ECO:0000256" key="2">
    <source>
        <dbReference type="ARBA" id="ARBA00022475"/>
    </source>
</evidence>
<sequence length="481" mass="51349">MSATPQSAAQPHLIRALGRRDLVLLFVVAVFNLNVVPSIAANGGVTVWLWIISLLLFFWPQGIAVIELAHRYPGEGGVYLWAKEVFGDFHGFLSGWCYWTNNMLYVPTVMLYFVGVSVYVLGPGHQGLADNKLFASTTSLALLALLTLFNILGLGVGKWINNLGAIGTFVAAAVLIGLGIVIWTHFGTTLTAADFAIPANPKFVLNSFGVICFGLVGLELASVMGDEIKDPRRTLPGAVAWGGVISGALYVGATLTLLIAVGKSVNVLQGIVQAVTHMAGRVGVGWITIPFALLLSLSIAGIGSAWMGGSARIPFVAGLDSYMPSWLGNVHPRYRTPYAALILQGIVSAVLVILNFTGAGVQETFQKLLSLAVVLQLVPFVYMFGALVKFAVTESTPQGQYGRATMLVAGVSGFLTTILGIAMVFFPAQQISSLLWYEIWMVGGTLFFIGLAAFFFFVYGRRKVTQATGVEATDLGNARSE</sequence>
<feature type="transmembrane region" description="Helical" evidence="6">
    <location>
        <begin position="163"/>
        <end position="183"/>
    </location>
</feature>
<protein>
    <submittedName>
        <fullName evidence="7">Amino acid/polyamine/organocation transporter, APC superfamily</fullName>
    </submittedName>
</protein>
<dbReference type="EMBL" id="OMOD01000168">
    <property type="protein sequence ID" value="SPF47128.1"/>
    <property type="molecule type" value="Genomic_DNA"/>
</dbReference>
<feature type="transmembrane region" description="Helical" evidence="6">
    <location>
        <begin position="47"/>
        <end position="66"/>
    </location>
</feature>